<dbReference type="Pfam" id="PF11756">
    <property type="entry name" value="YgbA_NO"/>
    <property type="match status" value="1"/>
</dbReference>
<dbReference type="NCBIfam" id="NF007714">
    <property type="entry name" value="PRK10410.1-2"/>
    <property type="match status" value="1"/>
</dbReference>
<evidence type="ECO:0000313" key="2">
    <source>
        <dbReference type="EMBL" id="SMY31786.1"/>
    </source>
</evidence>
<dbReference type="InterPro" id="IPR020483">
    <property type="entry name" value="Uncharacterised_YgbA"/>
</dbReference>
<accession>A0A1Y6M5E8</accession>
<sequence length="137" mass="16161">MNVDKNTDFNLLGRLNTEFKTITAMIDLYCLNHHQTNTASFQRCDDCEQFRSYVKHRLDRCPYGENKPSCKQCPIHCYKPQQKLKSQTIMRYSGPKMLIKHPIMAIRHLVNDKKPLPPLTKEMKSNYKKRKTLKTNS</sequence>
<feature type="compositionally biased region" description="Basic residues" evidence="1">
    <location>
        <begin position="126"/>
        <end position="137"/>
    </location>
</feature>
<dbReference type="EMBL" id="FYAK01000001">
    <property type="protein sequence ID" value="SMY31786.1"/>
    <property type="molecule type" value="Genomic_DNA"/>
</dbReference>
<dbReference type="RefSeq" id="WP_235004254.1">
    <property type="nucleotide sequence ID" value="NZ_FYAK01000001.1"/>
</dbReference>
<evidence type="ECO:0000313" key="3">
    <source>
        <dbReference type="Proteomes" id="UP000195963"/>
    </source>
</evidence>
<evidence type="ECO:0008006" key="4">
    <source>
        <dbReference type="Google" id="ProtNLM"/>
    </source>
</evidence>
<name>A0A1Y6M5E8_9GAMM</name>
<keyword evidence="3" id="KW-1185">Reference proteome</keyword>
<organism evidence="2 3">
    <name type="scientific">Photobacterium malacitanum</name>
    <dbReference type="NCBI Taxonomy" id="2204294"/>
    <lineage>
        <taxon>Bacteria</taxon>
        <taxon>Pseudomonadati</taxon>
        <taxon>Pseudomonadota</taxon>
        <taxon>Gammaproteobacteria</taxon>
        <taxon>Vibrionales</taxon>
        <taxon>Vibrionaceae</taxon>
        <taxon>Photobacterium</taxon>
    </lineage>
</organism>
<reference evidence="3" key="1">
    <citation type="submission" date="2017-06" db="EMBL/GenBank/DDBJ databases">
        <authorList>
            <person name="Rodrigo-Torres L."/>
            <person name="Arahal R.D."/>
            <person name="Lucena T."/>
        </authorList>
    </citation>
    <scope>NUCLEOTIDE SEQUENCE [LARGE SCALE GENOMIC DNA]</scope>
    <source>
        <strain evidence="3">CECT 9190</strain>
    </source>
</reference>
<dbReference type="Proteomes" id="UP000195963">
    <property type="component" value="Unassembled WGS sequence"/>
</dbReference>
<feature type="compositionally biased region" description="Basic and acidic residues" evidence="1">
    <location>
        <begin position="115"/>
        <end position="125"/>
    </location>
</feature>
<gene>
    <name evidence="2" type="ORF">PMAL9190_00196</name>
</gene>
<proteinExistence type="predicted"/>
<dbReference type="AlphaFoldDB" id="A0A1Y6M5E8"/>
<feature type="region of interest" description="Disordered" evidence="1">
    <location>
        <begin position="115"/>
        <end position="137"/>
    </location>
</feature>
<protein>
    <recommendedName>
        <fullName evidence="4">Nitrous oxide-stimulated promoter</fullName>
    </recommendedName>
</protein>
<evidence type="ECO:0000256" key="1">
    <source>
        <dbReference type="SAM" id="MobiDB-lite"/>
    </source>
</evidence>